<evidence type="ECO:0000256" key="1">
    <source>
        <dbReference type="SAM" id="Phobius"/>
    </source>
</evidence>
<evidence type="ECO:0000313" key="2">
    <source>
        <dbReference type="EMBL" id="SEG12083.1"/>
    </source>
</evidence>
<protein>
    <submittedName>
        <fullName evidence="2">Uncharacterized protein</fullName>
    </submittedName>
</protein>
<dbReference type="AlphaFoldDB" id="A0A1H5XKC2"/>
<proteinExistence type="predicted"/>
<dbReference type="Proteomes" id="UP000242850">
    <property type="component" value="Unassembled WGS sequence"/>
</dbReference>
<gene>
    <name evidence="2" type="ORF">SAMN05660865_01794</name>
</gene>
<keyword evidence="3" id="KW-1185">Reference proteome</keyword>
<keyword evidence="1" id="KW-1133">Transmembrane helix</keyword>
<feature type="transmembrane region" description="Helical" evidence="1">
    <location>
        <begin position="43"/>
        <end position="62"/>
    </location>
</feature>
<keyword evidence="1" id="KW-0812">Transmembrane</keyword>
<dbReference type="EMBL" id="FNUK01000032">
    <property type="protein sequence ID" value="SEG12083.1"/>
    <property type="molecule type" value="Genomic_DNA"/>
</dbReference>
<evidence type="ECO:0000313" key="3">
    <source>
        <dbReference type="Proteomes" id="UP000242850"/>
    </source>
</evidence>
<keyword evidence="1" id="KW-0472">Membrane</keyword>
<reference evidence="3" key="1">
    <citation type="submission" date="2016-10" db="EMBL/GenBank/DDBJ databases">
        <authorList>
            <person name="Varghese N."/>
            <person name="Submissions S."/>
        </authorList>
    </citation>
    <scope>NUCLEOTIDE SEQUENCE [LARGE SCALE GENOMIC DNA]</scope>
    <source>
        <strain evidence="3">DSM 5463</strain>
    </source>
</reference>
<sequence>MLLNSIISLFSILIQPLDIFFPMEEGLFVPCIPIPFMFNPSHLAPKGPPGFITLFIILKWPFGVGVEGLPTATLYFFIGIPFLYNVSVWVLVFTIIEK</sequence>
<feature type="transmembrane region" description="Helical" evidence="1">
    <location>
        <begin position="74"/>
        <end position="96"/>
    </location>
</feature>
<accession>A0A1H5XKC2</accession>
<organism evidence="2 3">
    <name type="scientific">Caloramator fervidus</name>
    <dbReference type="NCBI Taxonomy" id="29344"/>
    <lineage>
        <taxon>Bacteria</taxon>
        <taxon>Bacillati</taxon>
        <taxon>Bacillota</taxon>
        <taxon>Clostridia</taxon>
        <taxon>Eubacteriales</taxon>
        <taxon>Clostridiaceae</taxon>
        <taxon>Caloramator</taxon>
    </lineage>
</organism>
<name>A0A1H5XKC2_9CLOT</name>